<dbReference type="GO" id="GO:0003677">
    <property type="term" value="F:DNA binding"/>
    <property type="evidence" value="ECO:0007669"/>
    <property type="project" value="InterPro"/>
</dbReference>
<name>A0A0F6QWS5_9CORY</name>
<dbReference type="InterPro" id="IPR027417">
    <property type="entry name" value="P-loop_NTPase"/>
</dbReference>
<evidence type="ECO:0000313" key="3">
    <source>
        <dbReference type="EMBL" id="AKE39577.1"/>
    </source>
</evidence>
<keyword evidence="3" id="KW-0347">Helicase</keyword>
<dbReference type="GO" id="GO:0016787">
    <property type="term" value="F:hydrolase activity"/>
    <property type="evidence" value="ECO:0007669"/>
    <property type="project" value="InterPro"/>
</dbReference>
<dbReference type="SUPFAM" id="SSF52540">
    <property type="entry name" value="P-loop containing nucleoside triphosphate hydrolases"/>
    <property type="match status" value="2"/>
</dbReference>
<dbReference type="Gene3D" id="3.40.50.300">
    <property type="entry name" value="P-loop containing nucleotide triphosphate hydrolases"/>
    <property type="match status" value="2"/>
</dbReference>
<dbReference type="REBASE" id="110165">
    <property type="entry name" value="Cca44610ORF8110P"/>
</dbReference>
<dbReference type="InterPro" id="IPR050742">
    <property type="entry name" value="Helicase_Restrict-Modif_Enz"/>
</dbReference>
<keyword evidence="3" id="KW-0067">ATP-binding</keyword>
<feature type="domain" description="Helicase/UvrB N-terminal" evidence="2">
    <location>
        <begin position="19"/>
        <end position="220"/>
    </location>
</feature>
<reference evidence="3 4" key="1">
    <citation type="journal article" date="2015" name="Genome Announc.">
        <title>Complete Genome Sequence of Corynebacterium camporealensis DSM 44610, Isolated from the Milk of a Manchega Sheep with Subclinical Mastitis.</title>
        <authorList>
            <person name="Ruckert C."/>
            <person name="Albersmeier A."/>
            <person name="Winkler A."/>
            <person name="Tauch A."/>
        </authorList>
    </citation>
    <scope>NUCLEOTIDE SEQUENCE [LARGE SCALE GENOMIC DNA]</scope>
    <source>
        <strain evidence="3 4">DSM 44610</strain>
    </source>
</reference>
<proteinExistence type="predicted"/>
<feature type="region of interest" description="Disordered" evidence="1">
    <location>
        <begin position="459"/>
        <end position="509"/>
    </location>
</feature>
<dbReference type="AlphaFoldDB" id="A0A0F6QWS5"/>
<protein>
    <submittedName>
        <fullName evidence="3">DNA/RNA helicase, superfamily II</fullName>
    </submittedName>
</protein>
<sequence>MPLNISYDENLIAQMEAKFDLRQPNVEALKAIVRRLESGDFDPQKQLLLDLATGVGKTYIMASLVEYLRRQGVMNVMLVTPNTVVQNKTVADFSQGSNRYIGGFDIPPALVTPDDVHKLRLGESWYHLFAGEGASTVYIFNVQQLFPPKDEDKNKANGVEAQRRKTWRFQEETGILAERLIELDDLVVIVDEAHLFGSTAARFQESLKAFHPAATVGLTASSSKDDDVVFRYPLWKAISHGFVKQPVLVYRNKGYKKGEAERQLQDAMSLLALKEEAYRLHREAHPDGKQTKPLLFVVCTDVNHATETATTLRNTYFPDPNAVHAVLQVDNQHDDATTQTLLRNLDEPNSPVRVIVSVNKLREGWDTKRIAVMCTLRAMGSEVLTQQVMGRGLRLPFGKLTKVPAIDELDIISHKSFVDLLTSENVLREFGIEEDIPGVKPELVLPPSGGSVSPVVDPGVTGGEIGTGTEADDNTGDGNGAGATTGDQDHSTTGVPSAGSGLPIGARNVGDDEEITTGVEIVAPVVVKVNEAFEGQTFTFPSSTMTETQRPFSLVDIPTSVIVEAAKKVTDHGELLDRAKIIVEEAADKLGVKHMERQSVPSFRESTSKVESELTNRLMRTGLFQATKENDSVLRRSIVPTFMKASGVEKWTVKAKESAVVSLLDMVKQEAKAAVAKNTFTEVTVHPVTLPVQTSYILPVGRTVQKPLENVNQKTRTKDAGFAAKQYYGPWDKGLFDAAAFDSFTAEYQLARLLNFDPNVTWWTRIYEDNGAKVAYTTRNDYIPDFVVLGTDGTYWIVEGKADDKREDEIVLRKREATERLLRSLVAHPDYQDATWAYLIAFESDIRNSDSFAELISIGCVERMLPS</sequence>
<dbReference type="GO" id="GO:0005524">
    <property type="term" value="F:ATP binding"/>
    <property type="evidence" value="ECO:0007669"/>
    <property type="project" value="InterPro"/>
</dbReference>
<dbReference type="GO" id="GO:0005829">
    <property type="term" value="C:cytosol"/>
    <property type="evidence" value="ECO:0007669"/>
    <property type="project" value="TreeGrafter"/>
</dbReference>
<dbReference type="HOGENOM" id="CLU_328107_0_0_11"/>
<gene>
    <name evidence="3" type="ORF">UL81_08115</name>
</gene>
<dbReference type="RefSeq" id="WP_046453468.1">
    <property type="nucleotide sequence ID" value="NZ_CP011311.1"/>
</dbReference>
<dbReference type="EMBL" id="CP011311">
    <property type="protein sequence ID" value="AKE39577.1"/>
    <property type="molecule type" value="Genomic_DNA"/>
</dbReference>
<evidence type="ECO:0000313" key="4">
    <source>
        <dbReference type="Proteomes" id="UP000033566"/>
    </source>
</evidence>
<dbReference type="GO" id="GO:0004386">
    <property type="term" value="F:helicase activity"/>
    <property type="evidence" value="ECO:0007669"/>
    <property type="project" value="UniProtKB-KW"/>
</dbReference>
<dbReference type="Pfam" id="PF04851">
    <property type="entry name" value="ResIII"/>
    <property type="match status" value="1"/>
</dbReference>
<organism evidence="3 4">
    <name type="scientific">Corynebacterium camporealensis</name>
    <dbReference type="NCBI Taxonomy" id="161896"/>
    <lineage>
        <taxon>Bacteria</taxon>
        <taxon>Bacillati</taxon>
        <taxon>Actinomycetota</taxon>
        <taxon>Actinomycetes</taxon>
        <taxon>Mycobacteriales</taxon>
        <taxon>Corynebacteriaceae</taxon>
        <taxon>Corynebacterium</taxon>
    </lineage>
</organism>
<keyword evidence="4" id="KW-1185">Reference proteome</keyword>
<keyword evidence="3" id="KW-0378">Hydrolase</keyword>
<dbReference type="PATRIC" id="fig|161896.4.peg.1590"/>
<dbReference type="OrthoDB" id="9776021at2"/>
<keyword evidence="3" id="KW-0547">Nucleotide-binding</keyword>
<dbReference type="PANTHER" id="PTHR47396:SF1">
    <property type="entry name" value="ATP-DEPENDENT HELICASE IRC3-RELATED"/>
    <property type="match status" value="1"/>
</dbReference>
<accession>A0A0F6QWS5</accession>
<dbReference type="KEGG" id="ccj:UL81_08115"/>
<dbReference type="PANTHER" id="PTHR47396">
    <property type="entry name" value="TYPE I RESTRICTION ENZYME ECOKI R PROTEIN"/>
    <property type="match status" value="1"/>
</dbReference>
<evidence type="ECO:0000256" key="1">
    <source>
        <dbReference type="SAM" id="MobiDB-lite"/>
    </source>
</evidence>
<dbReference type="Proteomes" id="UP000033566">
    <property type="component" value="Chromosome"/>
</dbReference>
<dbReference type="InterPro" id="IPR006935">
    <property type="entry name" value="Helicase/UvrB_N"/>
</dbReference>
<evidence type="ECO:0000259" key="2">
    <source>
        <dbReference type="Pfam" id="PF04851"/>
    </source>
</evidence>